<dbReference type="Gene3D" id="3.30.1200.10">
    <property type="entry name" value="YggU-like"/>
    <property type="match status" value="1"/>
</dbReference>
<dbReference type="Proteomes" id="UP000887575">
    <property type="component" value="Unassembled WGS sequence"/>
</dbReference>
<dbReference type="Pfam" id="PF02594">
    <property type="entry name" value="DUF167"/>
    <property type="match status" value="1"/>
</dbReference>
<dbReference type="HAMAP" id="MF_00634">
    <property type="entry name" value="UPF0235"/>
    <property type="match status" value="1"/>
</dbReference>
<dbReference type="SMART" id="SM01152">
    <property type="entry name" value="DUF167"/>
    <property type="match status" value="1"/>
</dbReference>
<protein>
    <submittedName>
        <fullName evidence="3">Uncharacterized protein</fullName>
    </submittedName>
</protein>
<reference evidence="3" key="1">
    <citation type="submission" date="2024-02" db="UniProtKB">
        <authorList>
            <consortium name="WormBaseParasite"/>
        </authorList>
    </citation>
    <scope>IDENTIFICATION</scope>
</reference>
<comment type="similarity">
    <text evidence="1">Belongs to the UPF0235 family.</text>
</comment>
<accession>A0AAF3FE08</accession>
<dbReference type="InterPro" id="IPR003746">
    <property type="entry name" value="DUF167"/>
</dbReference>
<dbReference type="SUPFAM" id="SSF69786">
    <property type="entry name" value="YggU-like"/>
    <property type="match status" value="1"/>
</dbReference>
<dbReference type="AlphaFoldDB" id="A0AAF3FE08"/>
<dbReference type="NCBIfam" id="TIGR00251">
    <property type="entry name" value="DUF167 family protein"/>
    <property type="match status" value="1"/>
</dbReference>
<proteinExistence type="inferred from homology"/>
<evidence type="ECO:0000313" key="2">
    <source>
        <dbReference type="Proteomes" id="UP000887575"/>
    </source>
</evidence>
<dbReference type="GO" id="GO:0005737">
    <property type="term" value="C:cytoplasm"/>
    <property type="evidence" value="ECO:0007669"/>
    <property type="project" value="TreeGrafter"/>
</dbReference>
<organism evidence="2 3">
    <name type="scientific">Mesorhabditis belari</name>
    <dbReference type="NCBI Taxonomy" id="2138241"/>
    <lineage>
        <taxon>Eukaryota</taxon>
        <taxon>Metazoa</taxon>
        <taxon>Ecdysozoa</taxon>
        <taxon>Nematoda</taxon>
        <taxon>Chromadorea</taxon>
        <taxon>Rhabditida</taxon>
        <taxon>Rhabditina</taxon>
        <taxon>Rhabditomorpha</taxon>
        <taxon>Rhabditoidea</taxon>
        <taxon>Rhabditidae</taxon>
        <taxon>Mesorhabditinae</taxon>
        <taxon>Mesorhabditis</taxon>
    </lineage>
</organism>
<sequence>MASKKASDSTQAREGAVFVRKDGNIELRVRAKPGAKRSQVMEVGTEEIGISIAAPPRDGEANDELIRHLRTVLNVSKSDLYFDKGAKSRSKILILASKGLTVEQVVEKLKSDSS</sequence>
<evidence type="ECO:0000313" key="3">
    <source>
        <dbReference type="WBParaSite" id="MBELARI_LOCUS5109"/>
    </source>
</evidence>
<dbReference type="WBParaSite" id="MBELARI_LOCUS5109">
    <property type="protein sequence ID" value="MBELARI_LOCUS5109"/>
    <property type="gene ID" value="MBELARI_LOCUS5109"/>
</dbReference>
<dbReference type="InterPro" id="IPR036591">
    <property type="entry name" value="YggU-like_sf"/>
</dbReference>
<evidence type="ECO:0000256" key="1">
    <source>
        <dbReference type="ARBA" id="ARBA00010364"/>
    </source>
</evidence>
<dbReference type="PANTHER" id="PTHR13420:SF7">
    <property type="entry name" value="UPF0235 PROTEIN C15ORF40"/>
    <property type="match status" value="1"/>
</dbReference>
<keyword evidence="2" id="KW-1185">Reference proteome</keyword>
<dbReference type="PANTHER" id="PTHR13420">
    <property type="entry name" value="UPF0235 PROTEIN C15ORF40"/>
    <property type="match status" value="1"/>
</dbReference>
<name>A0AAF3FE08_9BILA</name>